<dbReference type="EMBL" id="BOMG01000119">
    <property type="protein sequence ID" value="GID61115.1"/>
    <property type="molecule type" value="Genomic_DNA"/>
</dbReference>
<proteinExistence type="predicted"/>
<accession>A0ABQ3XRM8</accession>
<keyword evidence="1" id="KW-0472">Membrane</keyword>
<feature type="transmembrane region" description="Helical" evidence="1">
    <location>
        <begin position="41"/>
        <end position="61"/>
    </location>
</feature>
<sequence length="250" mass="26532">MNGVLAWVVRWRLAVLGGSLAGAVAYEVGQRLTDYDPGLLAGLVMQVVLPFGLVFAAAVSGRQHHPAVLVARPAVPALDVPVNPWMVLGAAGYTILGARTLGNLTRDLLDDGGVWLWAGFAGFWLLLLAGFWAAALGRFGVRLTPEGIVDRQVLGSLFIPWGALSGPVPAFAFDAHQVTLVVEDTGRIGRRGVRAGDPAVLPATGVNAELLARAIHEYVNRPELRPAIGTEAELARFRSIPQITELTAQP</sequence>
<evidence type="ECO:0000313" key="3">
    <source>
        <dbReference type="Proteomes" id="UP000612282"/>
    </source>
</evidence>
<feature type="transmembrane region" description="Helical" evidence="1">
    <location>
        <begin position="82"/>
        <end position="102"/>
    </location>
</feature>
<evidence type="ECO:0008006" key="4">
    <source>
        <dbReference type="Google" id="ProtNLM"/>
    </source>
</evidence>
<comment type="caution">
    <text evidence="2">The sequence shown here is derived from an EMBL/GenBank/DDBJ whole genome shotgun (WGS) entry which is preliminary data.</text>
</comment>
<gene>
    <name evidence="2" type="ORF">Aco03nite_095190</name>
</gene>
<organism evidence="2 3">
    <name type="scientific">Actinoplanes couchii</name>
    <dbReference type="NCBI Taxonomy" id="403638"/>
    <lineage>
        <taxon>Bacteria</taxon>
        <taxon>Bacillati</taxon>
        <taxon>Actinomycetota</taxon>
        <taxon>Actinomycetes</taxon>
        <taxon>Micromonosporales</taxon>
        <taxon>Micromonosporaceae</taxon>
        <taxon>Actinoplanes</taxon>
    </lineage>
</organism>
<dbReference type="Proteomes" id="UP000612282">
    <property type="component" value="Unassembled WGS sequence"/>
</dbReference>
<evidence type="ECO:0000256" key="1">
    <source>
        <dbReference type="SAM" id="Phobius"/>
    </source>
</evidence>
<keyword evidence="3" id="KW-1185">Reference proteome</keyword>
<reference evidence="2 3" key="1">
    <citation type="submission" date="2021-01" db="EMBL/GenBank/DDBJ databases">
        <title>Whole genome shotgun sequence of Actinoplanes couchii NBRC 106145.</title>
        <authorList>
            <person name="Komaki H."/>
            <person name="Tamura T."/>
        </authorList>
    </citation>
    <scope>NUCLEOTIDE SEQUENCE [LARGE SCALE GENOMIC DNA]</scope>
    <source>
        <strain evidence="2 3">NBRC 106145</strain>
    </source>
</reference>
<keyword evidence="1" id="KW-0812">Transmembrane</keyword>
<keyword evidence="1" id="KW-1133">Transmembrane helix</keyword>
<protein>
    <recommendedName>
        <fullName evidence="4">PH domain-containing protein</fullName>
    </recommendedName>
</protein>
<evidence type="ECO:0000313" key="2">
    <source>
        <dbReference type="EMBL" id="GID61115.1"/>
    </source>
</evidence>
<feature type="transmembrane region" description="Helical" evidence="1">
    <location>
        <begin position="114"/>
        <end position="135"/>
    </location>
</feature>
<name>A0ABQ3XRM8_9ACTN</name>
<dbReference type="RefSeq" id="WP_203808777.1">
    <property type="nucleotide sequence ID" value="NZ_BAAAQE010000055.1"/>
</dbReference>